<dbReference type="EMBL" id="LHQR01000027">
    <property type="protein sequence ID" value="KXG52103.1"/>
    <property type="molecule type" value="Genomic_DNA"/>
</dbReference>
<dbReference type="OrthoDB" id="4135672at2759"/>
<dbReference type="OMA" id="IFKCNEW"/>
<dbReference type="RefSeq" id="XP_040650639.1">
    <property type="nucleotide sequence ID" value="XM_040796101.1"/>
</dbReference>
<proteinExistence type="predicted"/>
<dbReference type="Pfam" id="PF20174">
    <property type="entry name" value="DUF6540"/>
    <property type="match status" value="1"/>
</dbReference>
<dbReference type="GeneID" id="63711401"/>
<dbReference type="Proteomes" id="UP000070168">
    <property type="component" value="Unassembled WGS sequence"/>
</dbReference>
<protein>
    <submittedName>
        <fullName evidence="1">Uncharacterized protein</fullName>
    </submittedName>
</protein>
<dbReference type="STRING" id="5078.A0A135LT04"/>
<keyword evidence="2" id="KW-1185">Reference proteome</keyword>
<name>A0A135LT04_PENPA</name>
<dbReference type="InterPro" id="IPR046670">
    <property type="entry name" value="DUF6540"/>
</dbReference>
<dbReference type="AlphaFoldDB" id="A0A135LT04"/>
<sequence length="176" mass="20268">MSDKEGSPNQQSSPLSAPERYKVFTPEFDTVAYDPLDPAKRYHTGIFVETDPKTHAGDQFHVTGDVIARNGMRFEVKSDFVPVADICFHRNTEIGWIHKADYPRIQPILEALPRPTKQQGLDFWSLDPEKRNKLTWTKEDGELYGPDEPRRPIMKCNEWTHQLAIPKLREVGILHS</sequence>
<comment type="caution">
    <text evidence="1">The sequence shown here is derived from an EMBL/GenBank/DDBJ whole genome shotgun (WGS) entry which is preliminary data.</text>
</comment>
<evidence type="ECO:0000313" key="1">
    <source>
        <dbReference type="EMBL" id="KXG52103.1"/>
    </source>
</evidence>
<accession>A0A135LT04</accession>
<gene>
    <name evidence="1" type="ORF">PGRI_083870</name>
</gene>
<reference evidence="1 2" key="1">
    <citation type="journal article" date="2016" name="BMC Genomics">
        <title>Genome sequencing and secondary metabolism of the postharvest pathogen Penicillium griseofulvum.</title>
        <authorList>
            <person name="Banani H."/>
            <person name="Marcet-Houben M."/>
            <person name="Ballester A.R."/>
            <person name="Abbruscato P."/>
            <person name="Gonzalez-Candelas L."/>
            <person name="Gabaldon T."/>
            <person name="Spadaro D."/>
        </authorList>
    </citation>
    <scope>NUCLEOTIDE SEQUENCE [LARGE SCALE GENOMIC DNA]</scope>
    <source>
        <strain evidence="1 2">PG3</strain>
    </source>
</reference>
<organism evidence="1 2">
    <name type="scientific">Penicillium patulum</name>
    <name type="common">Penicillium griseofulvum</name>
    <dbReference type="NCBI Taxonomy" id="5078"/>
    <lineage>
        <taxon>Eukaryota</taxon>
        <taxon>Fungi</taxon>
        <taxon>Dikarya</taxon>
        <taxon>Ascomycota</taxon>
        <taxon>Pezizomycotina</taxon>
        <taxon>Eurotiomycetes</taxon>
        <taxon>Eurotiomycetidae</taxon>
        <taxon>Eurotiales</taxon>
        <taxon>Aspergillaceae</taxon>
        <taxon>Penicillium</taxon>
    </lineage>
</organism>
<evidence type="ECO:0000313" key="2">
    <source>
        <dbReference type="Proteomes" id="UP000070168"/>
    </source>
</evidence>